<accession>A0A6B0R3A8</accession>
<sequence length="103" mass="11868">MNPALSTFLFNICCKDSYQTRAGHMKMFCVTQDQEKIISLQDDVNISHESNYLKQLGEMKLYSRRYKISSILCKVLELTPTGPVTEKILPTQTFKTLKMKDKA</sequence>
<keyword evidence="2" id="KW-1185">Reference proteome</keyword>
<proteinExistence type="predicted"/>
<reference evidence="1" key="1">
    <citation type="submission" date="2019-10" db="EMBL/GenBank/DDBJ databases">
        <title>The sequence and de novo assembly of the wild yak genome.</title>
        <authorList>
            <person name="Liu Y."/>
        </authorList>
    </citation>
    <scope>NUCLEOTIDE SEQUENCE [LARGE SCALE GENOMIC DNA]</scope>
    <source>
        <strain evidence="1">WY2019</strain>
    </source>
</reference>
<protein>
    <submittedName>
        <fullName evidence="1">Uncharacterized protein</fullName>
    </submittedName>
</protein>
<dbReference type="EMBL" id="VBQZ03000018">
    <property type="protein sequence ID" value="MXQ83752.1"/>
    <property type="molecule type" value="Genomic_DNA"/>
</dbReference>
<evidence type="ECO:0000313" key="1">
    <source>
        <dbReference type="EMBL" id="MXQ83752.1"/>
    </source>
</evidence>
<dbReference type="Proteomes" id="UP000322234">
    <property type="component" value="Unassembled WGS sequence"/>
</dbReference>
<dbReference type="AlphaFoldDB" id="A0A6B0R3A8"/>
<comment type="caution">
    <text evidence="1">The sequence shown here is derived from an EMBL/GenBank/DDBJ whole genome shotgun (WGS) entry which is preliminary data.</text>
</comment>
<name>A0A6B0R3A8_9CETA</name>
<gene>
    <name evidence="1" type="ORF">E5288_WYG002488</name>
</gene>
<evidence type="ECO:0000313" key="2">
    <source>
        <dbReference type="Proteomes" id="UP000322234"/>
    </source>
</evidence>
<organism evidence="1 2">
    <name type="scientific">Bos mutus</name>
    <name type="common">wild yak</name>
    <dbReference type="NCBI Taxonomy" id="72004"/>
    <lineage>
        <taxon>Eukaryota</taxon>
        <taxon>Metazoa</taxon>
        <taxon>Chordata</taxon>
        <taxon>Craniata</taxon>
        <taxon>Vertebrata</taxon>
        <taxon>Euteleostomi</taxon>
        <taxon>Mammalia</taxon>
        <taxon>Eutheria</taxon>
        <taxon>Laurasiatheria</taxon>
        <taxon>Artiodactyla</taxon>
        <taxon>Ruminantia</taxon>
        <taxon>Pecora</taxon>
        <taxon>Bovidae</taxon>
        <taxon>Bovinae</taxon>
        <taxon>Bos</taxon>
    </lineage>
</organism>